<evidence type="ECO:0000256" key="1">
    <source>
        <dbReference type="ARBA" id="ARBA00001974"/>
    </source>
</evidence>
<keyword evidence="2 6" id="KW-0285">Flavoprotein</keyword>
<dbReference type="PANTHER" id="PTHR43400">
    <property type="entry name" value="FUMARATE REDUCTASE"/>
    <property type="match status" value="1"/>
</dbReference>
<reference evidence="8 9" key="1">
    <citation type="submission" date="2016-02" db="EMBL/GenBank/DDBJ databases">
        <authorList>
            <consortium name="Pathogen Informatics"/>
        </authorList>
    </citation>
    <scope>NUCLEOTIDE SEQUENCE [LARGE SCALE GENOMIC DNA]</scope>
    <source>
        <strain evidence="8 9">RC20</strain>
    </source>
</reference>
<dbReference type="OrthoDB" id="9806724at2"/>
<dbReference type="InterPro" id="IPR036188">
    <property type="entry name" value="FAD/NAD-bd_sf"/>
</dbReference>
<feature type="domain" description="FAD-dependent oxidoreductase 2 FAD-binding" evidence="7">
    <location>
        <begin position="43"/>
        <end position="500"/>
    </location>
</feature>
<dbReference type="InterPro" id="IPR050315">
    <property type="entry name" value="FAD-oxidoreductase_2"/>
</dbReference>
<accession>A0A128EGC8</accession>
<dbReference type="Gene3D" id="3.50.50.60">
    <property type="entry name" value="FAD/NAD(P)-binding domain"/>
    <property type="match status" value="1"/>
</dbReference>
<evidence type="ECO:0000256" key="6">
    <source>
        <dbReference type="RuleBase" id="RU366062"/>
    </source>
</evidence>
<keyword evidence="5 6" id="KW-0560">Oxidoreductase</keyword>
<protein>
    <submittedName>
        <fullName evidence="8">Flavocytochrome c flavin subunit</fullName>
    </submittedName>
</protein>
<evidence type="ECO:0000259" key="7">
    <source>
        <dbReference type="Pfam" id="PF00890"/>
    </source>
</evidence>
<evidence type="ECO:0000256" key="2">
    <source>
        <dbReference type="ARBA" id="ARBA00022630"/>
    </source>
</evidence>
<organism evidence="8 9">
    <name type="scientific">Campylobacter geochelonis</name>
    <dbReference type="NCBI Taxonomy" id="1780362"/>
    <lineage>
        <taxon>Bacteria</taxon>
        <taxon>Pseudomonadati</taxon>
        <taxon>Campylobacterota</taxon>
        <taxon>Epsilonproteobacteria</taxon>
        <taxon>Campylobacterales</taxon>
        <taxon>Campylobacteraceae</taxon>
        <taxon>Campylobacter</taxon>
    </lineage>
</organism>
<dbReference type="InterPro" id="IPR018247">
    <property type="entry name" value="EF_Hand_1_Ca_BS"/>
</dbReference>
<keyword evidence="3 6" id="KW-0274">FAD</keyword>
<gene>
    <name evidence="8" type="primary">fccA_3</name>
    <name evidence="8" type="ORF">ERS672216_01193</name>
</gene>
<dbReference type="InterPro" id="IPR010960">
    <property type="entry name" value="Flavocytochrome_c"/>
</dbReference>
<dbReference type="InterPro" id="IPR027477">
    <property type="entry name" value="Succ_DH/fumarate_Rdtase_cat_sf"/>
</dbReference>
<name>A0A128EGC8_9BACT</name>
<evidence type="ECO:0000256" key="3">
    <source>
        <dbReference type="ARBA" id="ARBA00022827"/>
    </source>
</evidence>
<sequence>MFDNDRRKALKTITCCSAALMLPTMSFGKINEKDVPQWDEYFDAIVVGSGFAGSAAMLSLYDHGVKGTVMIDKMPYLGGNSAYSGGSIAVSGSPDQKREGIKDSHELHIKDTLKSGHNLNDVELVTIMIDDSPRIYDWLEKSGVKFKNVGRSGGHSVRRSHATGSGSYITRPLQKKIEKEGGDIRTRVIMDEMVYNDKGEVVGIKVREKYQFNFERGFDENDNKSGQVRYYRAYGGVIVATGGWGADLKFRQEMDPSLRPDVLTTNHLGATGYTIERLMKDDIKVVDMQYIQSMHVTSQDEGGFGLGYRWITKAYVYGMMVNPKTGLRFVNEITDRKQGSDAILAMNEDGKNPPVVIMDIDGTKTVDIAELQRGMMVDAVKQFETMDELIDYYHINKKPFLEQLKRYNSFVDAASKDPNYRDPEFGRNFSEYRGKFIKVEKPPFFAARPGPKVHHCMGGIKTTKDCEVYNNEMQIVPGFYACGEVTGGRHGYNRLGSNAVLDCCVYGERAGAALAKRYDELRSRA</sequence>
<comment type="similarity">
    <text evidence="6">Belongs to the FAD-dependent oxidoreductase 2 family. FRD/SDH subfamily.</text>
</comment>
<dbReference type="NCBIfam" id="TIGR01813">
    <property type="entry name" value="flavo_cyto_c"/>
    <property type="match status" value="1"/>
</dbReference>
<proteinExistence type="inferred from homology"/>
<dbReference type="PROSITE" id="PS00018">
    <property type="entry name" value="EF_HAND_1"/>
    <property type="match status" value="1"/>
</dbReference>
<dbReference type="Proteomes" id="UP000069632">
    <property type="component" value="Unassembled WGS sequence"/>
</dbReference>
<dbReference type="InterPro" id="IPR003953">
    <property type="entry name" value="FAD-dep_OxRdtase_2_FAD-bd"/>
</dbReference>
<keyword evidence="9" id="KW-1185">Reference proteome</keyword>
<dbReference type="SUPFAM" id="SSF56425">
    <property type="entry name" value="Succinate dehydrogenase/fumarate reductase flavoprotein, catalytic domain"/>
    <property type="match status" value="1"/>
</dbReference>
<evidence type="ECO:0000256" key="5">
    <source>
        <dbReference type="ARBA" id="ARBA00023002"/>
    </source>
</evidence>
<dbReference type="GO" id="GO:0016491">
    <property type="term" value="F:oxidoreductase activity"/>
    <property type="evidence" value="ECO:0007669"/>
    <property type="project" value="UniProtKB-KW"/>
</dbReference>
<dbReference type="SUPFAM" id="SSF51905">
    <property type="entry name" value="FAD/NAD(P)-binding domain"/>
    <property type="match status" value="1"/>
</dbReference>
<evidence type="ECO:0000313" key="9">
    <source>
        <dbReference type="Proteomes" id="UP000069632"/>
    </source>
</evidence>
<keyword evidence="4" id="KW-0809">Transit peptide</keyword>
<dbReference type="RefSeq" id="WP_075531519.1">
    <property type="nucleotide sequence ID" value="NZ_CP053844.1"/>
</dbReference>
<dbReference type="Pfam" id="PF00890">
    <property type="entry name" value="FAD_binding_2"/>
    <property type="match status" value="1"/>
</dbReference>
<dbReference type="AlphaFoldDB" id="A0A128EGC8"/>
<evidence type="ECO:0000313" key="8">
    <source>
        <dbReference type="EMBL" id="CZE48030.1"/>
    </source>
</evidence>
<evidence type="ECO:0000256" key="4">
    <source>
        <dbReference type="ARBA" id="ARBA00022946"/>
    </source>
</evidence>
<comment type="cofactor">
    <cofactor evidence="1">
        <name>FAD</name>
        <dbReference type="ChEBI" id="CHEBI:57692"/>
    </cofactor>
</comment>
<dbReference type="EMBL" id="FIZP01000005">
    <property type="protein sequence ID" value="CZE48030.1"/>
    <property type="molecule type" value="Genomic_DNA"/>
</dbReference>
<dbReference type="PANTHER" id="PTHR43400:SF7">
    <property type="entry name" value="FAD-DEPENDENT OXIDOREDUCTASE 2 FAD BINDING DOMAIN-CONTAINING PROTEIN"/>
    <property type="match status" value="1"/>
</dbReference>
<dbReference type="Gene3D" id="3.90.700.10">
    <property type="entry name" value="Succinate dehydrogenase/fumarate reductase flavoprotein, catalytic domain"/>
    <property type="match status" value="1"/>
</dbReference>
<dbReference type="GO" id="GO:0010181">
    <property type="term" value="F:FMN binding"/>
    <property type="evidence" value="ECO:0007669"/>
    <property type="project" value="InterPro"/>
</dbReference>